<evidence type="ECO:0008006" key="3">
    <source>
        <dbReference type="Google" id="ProtNLM"/>
    </source>
</evidence>
<organism evidence="2">
    <name type="scientific">Candidatus Methanomethylicus mesodigestus</name>
    <dbReference type="NCBI Taxonomy" id="1867258"/>
    <lineage>
        <taxon>Archaea</taxon>
        <taxon>Thermoproteota</taxon>
        <taxon>Methanosuratincolia</taxon>
        <taxon>Candidatus Methanomethylicales</taxon>
        <taxon>Candidatus Methanomethylicaceae</taxon>
        <taxon>Candidatus Methanomethylicus</taxon>
    </lineage>
</organism>
<dbReference type="AlphaFoldDB" id="A0A7C3IWD5"/>
<dbReference type="GO" id="GO:0007034">
    <property type="term" value="P:vacuolar transport"/>
    <property type="evidence" value="ECO:0007669"/>
    <property type="project" value="InterPro"/>
</dbReference>
<reference evidence="2" key="1">
    <citation type="journal article" date="2020" name="mSystems">
        <title>Genome- and Community-Level Interaction Insights into Carbon Utilization and Element Cycling Functions of Hydrothermarchaeota in Hydrothermal Sediment.</title>
        <authorList>
            <person name="Zhou Z."/>
            <person name="Liu Y."/>
            <person name="Xu W."/>
            <person name="Pan J."/>
            <person name="Luo Z.H."/>
            <person name="Li M."/>
        </authorList>
    </citation>
    <scope>NUCLEOTIDE SEQUENCE [LARGE SCALE GENOMIC DNA]</scope>
    <source>
        <strain evidence="2">SpSt-468</strain>
    </source>
</reference>
<accession>A0A7C3IWD5</accession>
<name>A0A7C3IWD5_9CREN</name>
<proteinExistence type="predicted"/>
<sequence>MPDNLTEKWQRQDKQPISEKVRDQIVKPPPLRERLEFAKRRLNEEIVQLGRISDRLSAKDKALYDQLVKAYAEHDTAKANSLANELAELRKVESKTAYGKYALEKAYTKIDVAKEFGDMAVAMADVNRVLKGVSGTLSDFIPSTSNALGEISNMMNETLVSFSNISGDSTILGPTSEDAEKILKEAAAVAENRLKDKLPPSEELSQ</sequence>
<comment type="caution">
    <text evidence="2">The sequence shown here is derived from an EMBL/GenBank/DDBJ whole genome shotgun (WGS) entry which is preliminary data.</text>
</comment>
<dbReference type="Gene3D" id="6.10.140.1230">
    <property type="match status" value="1"/>
</dbReference>
<evidence type="ECO:0000256" key="1">
    <source>
        <dbReference type="SAM" id="MobiDB-lite"/>
    </source>
</evidence>
<feature type="region of interest" description="Disordered" evidence="1">
    <location>
        <begin position="1"/>
        <end position="23"/>
    </location>
</feature>
<dbReference type="InterPro" id="IPR005024">
    <property type="entry name" value="Snf7_fam"/>
</dbReference>
<dbReference type="EMBL" id="DSTX01000001">
    <property type="protein sequence ID" value="HFK19830.1"/>
    <property type="molecule type" value="Genomic_DNA"/>
</dbReference>
<evidence type="ECO:0000313" key="2">
    <source>
        <dbReference type="EMBL" id="HFK19830.1"/>
    </source>
</evidence>
<protein>
    <recommendedName>
        <fullName evidence="3">Snf7 family protein</fullName>
    </recommendedName>
</protein>
<gene>
    <name evidence="2" type="ORF">ENS19_00945</name>
</gene>
<dbReference type="Pfam" id="PF03357">
    <property type="entry name" value="Snf7"/>
    <property type="match status" value="1"/>
</dbReference>